<keyword evidence="1" id="KW-0479">Metal-binding</keyword>
<evidence type="ECO:0000256" key="2">
    <source>
        <dbReference type="ARBA" id="ARBA00023239"/>
    </source>
</evidence>
<name>A0A9D2QE51_9CORY</name>
<dbReference type="PANTHER" id="PTHR33542">
    <property type="entry name" value="SIROHYDROCHLORIN FERROCHELATASE, CHLOROPLASTIC"/>
    <property type="match status" value="1"/>
</dbReference>
<dbReference type="Pfam" id="PF01903">
    <property type="entry name" value="CbiX"/>
    <property type="match status" value="1"/>
</dbReference>
<gene>
    <name evidence="3" type="ORF">H9751_08315</name>
</gene>
<reference evidence="3" key="2">
    <citation type="submission" date="2021-04" db="EMBL/GenBank/DDBJ databases">
        <authorList>
            <person name="Gilroy R."/>
        </authorList>
    </citation>
    <scope>NUCLEOTIDE SEQUENCE</scope>
    <source>
        <strain evidence="3">ChiHjej13B12-4958</strain>
    </source>
</reference>
<comment type="caution">
    <text evidence="3">The sequence shown here is derived from an EMBL/GenBank/DDBJ whole genome shotgun (WGS) entry which is preliminary data.</text>
</comment>
<sequence length="233" mass="23872">MADMLPVVCLAHGSRHPQADAAVSRIAAAVEDLSGRRAVASHLDFSPLTLTEVTRLLGVSGHEAAVVVPLLFTDAFHLRQDVPDALEQASEASGVQLHLAAPVGLGEDLAEVIAGRVGDTDHLVLYSVGSTVPGANDTVAALAARVGELLGVPGHAVVATGGDGTGTDALLAHCRSVGDVAVQPLFFSPGTLWDLAVRALSGEPGVQLGEPLGEDVAPLVVTRVNDTVTDRER</sequence>
<evidence type="ECO:0000256" key="1">
    <source>
        <dbReference type="ARBA" id="ARBA00022723"/>
    </source>
</evidence>
<dbReference type="Gene3D" id="3.40.50.1400">
    <property type="match status" value="2"/>
</dbReference>
<dbReference type="SUPFAM" id="SSF53800">
    <property type="entry name" value="Chelatase"/>
    <property type="match status" value="1"/>
</dbReference>
<dbReference type="InterPro" id="IPR002762">
    <property type="entry name" value="CbiX-like"/>
</dbReference>
<proteinExistence type="predicted"/>
<dbReference type="CDD" id="cd03416">
    <property type="entry name" value="CbiX_SirB_N"/>
    <property type="match status" value="1"/>
</dbReference>
<dbReference type="GO" id="GO:0016829">
    <property type="term" value="F:lyase activity"/>
    <property type="evidence" value="ECO:0007669"/>
    <property type="project" value="UniProtKB-KW"/>
</dbReference>
<dbReference type="EMBL" id="DWVP01000020">
    <property type="protein sequence ID" value="HJC85533.1"/>
    <property type="molecule type" value="Genomic_DNA"/>
</dbReference>
<dbReference type="PANTHER" id="PTHR33542:SF3">
    <property type="entry name" value="SIROHYDROCHLORIN FERROCHELATASE, CHLOROPLASTIC"/>
    <property type="match status" value="1"/>
</dbReference>
<evidence type="ECO:0000313" key="3">
    <source>
        <dbReference type="EMBL" id="HJC85533.1"/>
    </source>
</evidence>
<evidence type="ECO:0000313" key="4">
    <source>
        <dbReference type="Proteomes" id="UP000823858"/>
    </source>
</evidence>
<reference evidence="3" key="1">
    <citation type="journal article" date="2021" name="PeerJ">
        <title>Extensive microbial diversity within the chicken gut microbiome revealed by metagenomics and culture.</title>
        <authorList>
            <person name="Gilroy R."/>
            <person name="Ravi A."/>
            <person name="Getino M."/>
            <person name="Pursley I."/>
            <person name="Horton D.L."/>
            <person name="Alikhan N.F."/>
            <person name="Baker D."/>
            <person name="Gharbi K."/>
            <person name="Hall N."/>
            <person name="Watson M."/>
            <person name="Adriaenssens E.M."/>
            <person name="Foster-Nyarko E."/>
            <person name="Jarju S."/>
            <person name="Secka A."/>
            <person name="Antonio M."/>
            <person name="Oren A."/>
            <person name="Chaudhuri R.R."/>
            <person name="La Ragione R."/>
            <person name="Hildebrand F."/>
            <person name="Pallen M.J."/>
        </authorList>
    </citation>
    <scope>NUCLEOTIDE SEQUENCE</scope>
    <source>
        <strain evidence="3">ChiHjej13B12-4958</strain>
    </source>
</reference>
<organism evidence="3 4">
    <name type="scientific">Candidatus Corynebacterium faecigallinarum</name>
    <dbReference type="NCBI Taxonomy" id="2838528"/>
    <lineage>
        <taxon>Bacteria</taxon>
        <taxon>Bacillati</taxon>
        <taxon>Actinomycetota</taxon>
        <taxon>Actinomycetes</taxon>
        <taxon>Mycobacteriales</taxon>
        <taxon>Corynebacteriaceae</taxon>
        <taxon>Corynebacterium</taxon>
    </lineage>
</organism>
<dbReference type="GO" id="GO:0046872">
    <property type="term" value="F:metal ion binding"/>
    <property type="evidence" value="ECO:0007669"/>
    <property type="project" value="UniProtKB-KW"/>
</dbReference>
<keyword evidence="2" id="KW-0456">Lyase</keyword>
<protein>
    <recommendedName>
        <fullName evidence="5">Sirohydrochlorin ferrochelatase</fullName>
    </recommendedName>
</protein>
<dbReference type="InterPro" id="IPR050963">
    <property type="entry name" value="Sirohydro_Cobaltochel/CbiX"/>
</dbReference>
<evidence type="ECO:0008006" key="5">
    <source>
        <dbReference type="Google" id="ProtNLM"/>
    </source>
</evidence>
<dbReference type="Proteomes" id="UP000823858">
    <property type="component" value="Unassembled WGS sequence"/>
</dbReference>
<dbReference type="AlphaFoldDB" id="A0A9D2QE51"/>
<accession>A0A9D2QE51</accession>